<proteinExistence type="predicted"/>
<feature type="transmembrane region" description="Helical" evidence="1">
    <location>
        <begin position="32"/>
        <end position="51"/>
    </location>
</feature>
<dbReference type="PANTHER" id="PTHR33428">
    <property type="entry name" value="CHLOROPHYLLASE-2, CHLOROPLASTIC"/>
    <property type="match status" value="1"/>
</dbReference>
<dbReference type="RefSeq" id="WP_097654124.1">
    <property type="nucleotide sequence ID" value="NZ_LYXE01000123.1"/>
</dbReference>
<dbReference type="GO" id="GO:0015996">
    <property type="term" value="P:chlorophyll catabolic process"/>
    <property type="evidence" value="ECO:0007669"/>
    <property type="project" value="TreeGrafter"/>
</dbReference>
<dbReference type="InterPro" id="IPR029058">
    <property type="entry name" value="AB_hydrolase_fold"/>
</dbReference>
<name>A0A2H3KIU1_9CHLR</name>
<dbReference type="GO" id="GO:0047746">
    <property type="term" value="F:chlorophyllase activity"/>
    <property type="evidence" value="ECO:0007669"/>
    <property type="project" value="TreeGrafter"/>
</dbReference>
<dbReference type="SUPFAM" id="SSF53474">
    <property type="entry name" value="alpha/beta-Hydrolases"/>
    <property type="match status" value="1"/>
</dbReference>
<organism evidence="3 4">
    <name type="scientific">Candidatus Chloroploca asiatica</name>
    <dbReference type="NCBI Taxonomy" id="1506545"/>
    <lineage>
        <taxon>Bacteria</taxon>
        <taxon>Bacillati</taxon>
        <taxon>Chloroflexota</taxon>
        <taxon>Chloroflexia</taxon>
        <taxon>Chloroflexales</taxon>
        <taxon>Chloroflexineae</taxon>
        <taxon>Oscillochloridaceae</taxon>
        <taxon>Candidatus Chloroploca</taxon>
    </lineage>
</organism>
<feature type="domain" description="PET hydrolase/cutinase-like" evidence="2">
    <location>
        <begin position="278"/>
        <end position="398"/>
    </location>
</feature>
<evidence type="ECO:0000256" key="1">
    <source>
        <dbReference type="SAM" id="Phobius"/>
    </source>
</evidence>
<dbReference type="EMBL" id="LYXE01000123">
    <property type="protein sequence ID" value="PDV97795.1"/>
    <property type="molecule type" value="Genomic_DNA"/>
</dbReference>
<sequence>MPHSVRASPETSPRPTDVAERASPWVVAFERFGSGVMWAAIVVTALLAVEVDLGLPRLLLAVVGGFLGFAFLAAGEGLVVLLWKVLGWLFARLSFAHGTQFLRLVPPVPLGRILGAFVFIAGDLLWPNSFLQQIVLPVVGEIAIVLAGFTAMSVALARMKGRSRLAQFALVGLPMALILAFVFWVVNPGFAGYLAPLPEPSARPNLAFANPGQSGPYTVTRLTYGRGQSNHRPEFGEAALLMTPPVDGRPIFGGYSGLSASYYQWYWGFDYSQLPLNGTVWYPAEDSGPAPLVLIVHGNHAMSRPSDPGYAYLGEHLASRGYIVVSVDQNFLNGLLFMDGANAEIPLRAWMLLKHLEQWRLWNETPGNPFTRRVDLARVALIGHSRGGEAVAWAAEMNAHDLPGLTDADTFGFGVRGVVAIAPSDAYTGPYDRKPLLERTSYLLLGAGHDADTYLLYGQQQFSRQRLAANAEGFKALAYVYQGNHGQFNSVWGDRDRGLYNSWLLNRAPLLSQAAQQQAAKVLITAFLDAAIGGEAVYLELFRNPVTGLAWLPETIIVTQYQDASFRRINIIGGAAVAGSGLFATQEPLMLRDGVTSQGIQALHLSWSAGSQPQYAVPLAPRQVADWQLTPDHVLTLALASVPGAPMATGMVVEVETSLGETARLPLSVSGPILPTLPAHLVKANWLAGMNGFPAKIAPEEIVLQSYSLPLADFQAANPALVLDQIQTIRFVFDGNAAGAIYLAEVGVE</sequence>
<evidence type="ECO:0000313" key="3">
    <source>
        <dbReference type="EMBL" id="PDV97795.1"/>
    </source>
</evidence>
<protein>
    <recommendedName>
        <fullName evidence="2">PET hydrolase/cutinase-like domain-containing protein</fullName>
    </recommendedName>
</protein>
<keyword evidence="1" id="KW-0472">Membrane</keyword>
<feature type="transmembrane region" description="Helical" evidence="1">
    <location>
        <begin position="58"/>
        <end position="83"/>
    </location>
</feature>
<gene>
    <name evidence="3" type="ORF">A9Q02_17565</name>
</gene>
<feature type="transmembrane region" description="Helical" evidence="1">
    <location>
        <begin position="168"/>
        <end position="186"/>
    </location>
</feature>
<dbReference type="InterPro" id="IPR041127">
    <property type="entry name" value="PET_hydrolase/cutinase-like"/>
</dbReference>
<keyword evidence="4" id="KW-1185">Reference proteome</keyword>
<comment type="caution">
    <text evidence="3">The sequence shown here is derived from an EMBL/GenBank/DDBJ whole genome shotgun (WGS) entry which is preliminary data.</text>
</comment>
<evidence type="ECO:0000313" key="4">
    <source>
        <dbReference type="Proteomes" id="UP000220922"/>
    </source>
</evidence>
<evidence type="ECO:0000259" key="2">
    <source>
        <dbReference type="Pfam" id="PF12740"/>
    </source>
</evidence>
<accession>A0A2H3KIU1</accession>
<feature type="transmembrane region" description="Helical" evidence="1">
    <location>
        <begin position="134"/>
        <end position="156"/>
    </location>
</feature>
<dbReference type="OrthoDB" id="9808543at2"/>
<dbReference type="AlphaFoldDB" id="A0A2H3KIU1"/>
<dbReference type="Proteomes" id="UP000220922">
    <property type="component" value="Unassembled WGS sequence"/>
</dbReference>
<dbReference type="Gene3D" id="3.40.50.1820">
    <property type="entry name" value="alpha/beta hydrolase"/>
    <property type="match status" value="1"/>
</dbReference>
<keyword evidence="1" id="KW-1133">Transmembrane helix</keyword>
<dbReference type="PANTHER" id="PTHR33428:SF2">
    <property type="entry name" value="CHLOROPHYLLASE-2"/>
    <property type="match status" value="1"/>
</dbReference>
<dbReference type="Pfam" id="PF12740">
    <property type="entry name" value="PETase"/>
    <property type="match status" value="1"/>
</dbReference>
<keyword evidence="1" id="KW-0812">Transmembrane</keyword>
<reference evidence="3 4" key="1">
    <citation type="submission" date="2016-05" db="EMBL/GenBank/DDBJ databases">
        <authorList>
            <person name="Lavstsen T."/>
            <person name="Jespersen J.S."/>
        </authorList>
    </citation>
    <scope>NUCLEOTIDE SEQUENCE [LARGE SCALE GENOMIC DNA]</scope>
    <source>
        <strain evidence="3 4">B7-9</strain>
    </source>
</reference>